<proteinExistence type="inferred from homology"/>
<gene>
    <name evidence="5" type="ORF">PHATRDRAFT_12309</name>
</gene>
<evidence type="ECO:0000256" key="3">
    <source>
        <dbReference type="ARBA" id="ARBA00023242"/>
    </source>
</evidence>
<dbReference type="InterPro" id="IPR001748">
    <property type="entry name" value="BUD31"/>
</dbReference>
<keyword evidence="3" id="KW-0539">Nucleus</keyword>
<protein>
    <recommendedName>
        <fullName evidence="7">G10 protein</fullName>
    </recommendedName>
</protein>
<comment type="similarity">
    <text evidence="2">Belongs to the BUD31 (G10) family.</text>
</comment>
<dbReference type="PaxDb" id="2850-Phatr12309"/>
<dbReference type="HOGENOM" id="CLU_087132_0_0_1"/>
<dbReference type="GO" id="GO:0000398">
    <property type="term" value="P:mRNA splicing, via spliceosome"/>
    <property type="evidence" value="ECO:0007669"/>
    <property type="project" value="TreeGrafter"/>
</dbReference>
<dbReference type="KEGG" id="pti:PHATRDRAFT_12309"/>
<dbReference type="STRING" id="556484.B7FYN8"/>
<reference evidence="6" key="2">
    <citation type="submission" date="2008-08" db="EMBL/GenBank/DDBJ databases">
        <authorList>
            <consortium name="Diatom Consortium"/>
            <person name="Grigoriev I."/>
            <person name="Grimwood J."/>
            <person name="Kuo A."/>
            <person name="Otillar R.P."/>
            <person name="Salamov A."/>
            <person name="Detter J.C."/>
            <person name="Lindquist E."/>
            <person name="Shapiro H."/>
            <person name="Lucas S."/>
            <person name="Glavina del Rio T."/>
            <person name="Pitluck S."/>
            <person name="Rokhsar D."/>
            <person name="Bowler C."/>
        </authorList>
    </citation>
    <scope>GENOME REANNOTATION</scope>
    <source>
        <strain evidence="6">CCAP 1055/1</strain>
    </source>
</reference>
<dbReference type="InParanoid" id="B7FYN8"/>
<comment type="subcellular location">
    <subcellularLocation>
        <location evidence="1">Nucleus</location>
    </subcellularLocation>
</comment>
<dbReference type="Proteomes" id="UP000000759">
    <property type="component" value="Chromosome 8"/>
</dbReference>
<evidence type="ECO:0008006" key="7">
    <source>
        <dbReference type="Google" id="ProtNLM"/>
    </source>
</evidence>
<keyword evidence="6" id="KW-1185">Reference proteome</keyword>
<evidence type="ECO:0000256" key="1">
    <source>
        <dbReference type="ARBA" id="ARBA00004123"/>
    </source>
</evidence>
<feature type="region of interest" description="Disordered" evidence="4">
    <location>
        <begin position="1"/>
        <end position="20"/>
    </location>
</feature>
<reference evidence="5 6" key="1">
    <citation type="journal article" date="2008" name="Nature">
        <title>The Phaeodactylum genome reveals the evolutionary history of diatom genomes.</title>
        <authorList>
            <person name="Bowler C."/>
            <person name="Allen A.E."/>
            <person name="Badger J.H."/>
            <person name="Grimwood J."/>
            <person name="Jabbari K."/>
            <person name="Kuo A."/>
            <person name="Maheswari U."/>
            <person name="Martens C."/>
            <person name="Maumus F."/>
            <person name="Otillar R.P."/>
            <person name="Rayko E."/>
            <person name="Salamov A."/>
            <person name="Vandepoele K."/>
            <person name="Beszteri B."/>
            <person name="Gruber A."/>
            <person name="Heijde M."/>
            <person name="Katinka M."/>
            <person name="Mock T."/>
            <person name="Valentin K."/>
            <person name="Verret F."/>
            <person name="Berges J.A."/>
            <person name="Brownlee C."/>
            <person name="Cadoret J.P."/>
            <person name="Chiovitti A."/>
            <person name="Choi C.J."/>
            <person name="Coesel S."/>
            <person name="De Martino A."/>
            <person name="Detter J.C."/>
            <person name="Durkin C."/>
            <person name="Falciatore A."/>
            <person name="Fournet J."/>
            <person name="Haruta M."/>
            <person name="Huysman M.J."/>
            <person name="Jenkins B.D."/>
            <person name="Jiroutova K."/>
            <person name="Jorgensen R.E."/>
            <person name="Joubert Y."/>
            <person name="Kaplan A."/>
            <person name="Kroger N."/>
            <person name="Kroth P.G."/>
            <person name="La Roche J."/>
            <person name="Lindquist E."/>
            <person name="Lommer M."/>
            <person name="Martin-Jezequel V."/>
            <person name="Lopez P.J."/>
            <person name="Lucas S."/>
            <person name="Mangogna M."/>
            <person name="McGinnis K."/>
            <person name="Medlin L.K."/>
            <person name="Montsant A."/>
            <person name="Oudot-Le Secq M.P."/>
            <person name="Napoli C."/>
            <person name="Obornik M."/>
            <person name="Parker M.S."/>
            <person name="Petit J.L."/>
            <person name="Porcel B.M."/>
            <person name="Poulsen N."/>
            <person name="Robison M."/>
            <person name="Rychlewski L."/>
            <person name="Rynearson T.A."/>
            <person name="Schmutz J."/>
            <person name="Shapiro H."/>
            <person name="Siaut M."/>
            <person name="Stanley M."/>
            <person name="Sussman M.R."/>
            <person name="Taylor A.R."/>
            <person name="Vardi A."/>
            <person name="von Dassow P."/>
            <person name="Vyverman W."/>
            <person name="Willis A."/>
            <person name="Wyrwicz L.S."/>
            <person name="Rokhsar D.S."/>
            <person name="Weissenbach J."/>
            <person name="Armbrust E.V."/>
            <person name="Green B.R."/>
            <person name="Van de Peer Y."/>
            <person name="Grigoriev I.V."/>
        </authorList>
    </citation>
    <scope>NUCLEOTIDE SEQUENCE [LARGE SCALE GENOMIC DNA]</scope>
    <source>
        <strain evidence="5 6">CCAP 1055/1</strain>
    </source>
</reference>
<dbReference type="AlphaFoldDB" id="B7FYN8"/>
<dbReference type="EMBL" id="CM000611">
    <property type="protein sequence ID" value="EEC48197.1"/>
    <property type="molecule type" value="Genomic_DNA"/>
</dbReference>
<dbReference type="GO" id="GO:0005681">
    <property type="term" value="C:spliceosomal complex"/>
    <property type="evidence" value="ECO:0007669"/>
    <property type="project" value="TreeGrafter"/>
</dbReference>
<sequence length="134" mass="16136">MPLPTKWNQKRRTPPPGFEDVEPVLEALENELRDKVKETNAKQRKQEAMWPVHQINWQKSRYIYDLYYTHERISKEVYQYCIQQKLVDPALIAKWKKPGYERLCSTYVISPVNYKFGTTSLCRVPWKDRSEDQK</sequence>
<evidence type="ECO:0000313" key="5">
    <source>
        <dbReference type="EMBL" id="EEC48197.1"/>
    </source>
</evidence>
<accession>B7FYN8</accession>
<evidence type="ECO:0000256" key="2">
    <source>
        <dbReference type="ARBA" id="ARBA00005287"/>
    </source>
</evidence>
<dbReference type="eggNOG" id="KOG3404">
    <property type="taxonomic scope" value="Eukaryota"/>
</dbReference>
<dbReference type="PANTHER" id="PTHR19411">
    <property type="entry name" value="PROTEIN BUD31-RELATED"/>
    <property type="match status" value="1"/>
</dbReference>
<dbReference type="FunCoup" id="B7FYN8">
    <property type="interactions" value="509"/>
</dbReference>
<feature type="non-terminal residue" evidence="5">
    <location>
        <position position="134"/>
    </location>
</feature>
<dbReference type="PRINTS" id="PR00322">
    <property type="entry name" value="G10"/>
</dbReference>
<organism evidence="5 6">
    <name type="scientific">Phaeodactylum tricornutum (strain CCAP 1055/1)</name>
    <dbReference type="NCBI Taxonomy" id="556484"/>
    <lineage>
        <taxon>Eukaryota</taxon>
        <taxon>Sar</taxon>
        <taxon>Stramenopiles</taxon>
        <taxon>Ochrophyta</taxon>
        <taxon>Bacillariophyta</taxon>
        <taxon>Bacillariophyceae</taxon>
        <taxon>Bacillariophycidae</taxon>
        <taxon>Naviculales</taxon>
        <taxon>Phaeodactylaceae</taxon>
        <taxon>Phaeodactylum</taxon>
    </lineage>
</organism>
<evidence type="ECO:0000256" key="4">
    <source>
        <dbReference type="SAM" id="MobiDB-lite"/>
    </source>
</evidence>
<dbReference type="OrthoDB" id="277109at2759"/>
<dbReference type="PANTHER" id="PTHR19411:SF0">
    <property type="entry name" value="PROTEIN BUD31 HOMOLOG"/>
    <property type="match status" value="1"/>
</dbReference>
<dbReference type="RefSeq" id="XP_002180006.1">
    <property type="nucleotide sequence ID" value="XM_002179970.1"/>
</dbReference>
<dbReference type="GeneID" id="7200922"/>
<evidence type="ECO:0000313" key="6">
    <source>
        <dbReference type="Proteomes" id="UP000000759"/>
    </source>
</evidence>
<dbReference type="Pfam" id="PF01125">
    <property type="entry name" value="BUD31"/>
    <property type="match status" value="1"/>
</dbReference>
<name>B7FYN8_PHATC</name>